<evidence type="ECO:0008006" key="3">
    <source>
        <dbReference type="Google" id="ProtNLM"/>
    </source>
</evidence>
<dbReference type="Pfam" id="PF01263">
    <property type="entry name" value="Aldose_epim"/>
    <property type="match status" value="1"/>
</dbReference>
<proteinExistence type="predicted"/>
<dbReference type="InterPro" id="IPR014718">
    <property type="entry name" value="GH-type_carb-bd"/>
</dbReference>
<dbReference type="InterPro" id="IPR011013">
    <property type="entry name" value="Gal_mutarotase_sf_dom"/>
</dbReference>
<reference evidence="1 2" key="1">
    <citation type="journal article" date="2015" name="Genome Announc.">
        <title>Expanding the biotechnology potential of lactobacilli through comparative genomics of 213 strains and associated genera.</title>
        <authorList>
            <person name="Sun Z."/>
            <person name="Harris H.M."/>
            <person name="McCann A."/>
            <person name="Guo C."/>
            <person name="Argimon S."/>
            <person name="Zhang W."/>
            <person name="Yang X."/>
            <person name="Jeffery I.B."/>
            <person name="Cooney J.C."/>
            <person name="Kagawa T.F."/>
            <person name="Liu W."/>
            <person name="Song Y."/>
            <person name="Salvetti E."/>
            <person name="Wrobel A."/>
            <person name="Rasinkangas P."/>
            <person name="Parkhill J."/>
            <person name="Rea M.C."/>
            <person name="O'Sullivan O."/>
            <person name="Ritari J."/>
            <person name="Douillard F.P."/>
            <person name="Paul Ross R."/>
            <person name="Yang R."/>
            <person name="Briner A.E."/>
            <person name="Felis G.E."/>
            <person name="de Vos W.M."/>
            <person name="Barrangou R."/>
            <person name="Klaenhammer T.R."/>
            <person name="Caufield P.W."/>
            <person name="Cui Y."/>
            <person name="Zhang H."/>
            <person name="O'Toole P.W."/>
        </authorList>
    </citation>
    <scope>NUCLEOTIDE SEQUENCE [LARGE SCALE GENOMIC DNA]</scope>
    <source>
        <strain evidence="1 2">DSM 16698</strain>
    </source>
</reference>
<gene>
    <name evidence="1" type="ORF">IV44_GL001058</name>
</gene>
<dbReference type="Proteomes" id="UP000051529">
    <property type="component" value="Unassembled WGS sequence"/>
</dbReference>
<dbReference type="AlphaFoldDB" id="A0A0R2KRT2"/>
<protein>
    <recommendedName>
        <fullName evidence="3">Aldose 1-epimerase</fullName>
    </recommendedName>
</protein>
<dbReference type="GO" id="GO:0016853">
    <property type="term" value="F:isomerase activity"/>
    <property type="evidence" value="ECO:0007669"/>
    <property type="project" value="InterPro"/>
</dbReference>
<evidence type="ECO:0000313" key="2">
    <source>
        <dbReference type="Proteomes" id="UP000051529"/>
    </source>
</evidence>
<dbReference type="GO" id="GO:0005975">
    <property type="term" value="P:carbohydrate metabolic process"/>
    <property type="evidence" value="ECO:0007669"/>
    <property type="project" value="InterPro"/>
</dbReference>
<dbReference type="SUPFAM" id="SSF74650">
    <property type="entry name" value="Galactose mutarotase-like"/>
    <property type="match status" value="1"/>
</dbReference>
<dbReference type="RefSeq" id="WP_013437042.1">
    <property type="nucleotide sequence ID" value="NZ_JQBQ01000034.1"/>
</dbReference>
<evidence type="ECO:0000313" key="1">
    <source>
        <dbReference type="EMBL" id="KRN89274.1"/>
    </source>
</evidence>
<comment type="caution">
    <text evidence="1">The sequence shown here is derived from an EMBL/GenBank/DDBJ whole genome shotgun (WGS) entry which is preliminary data.</text>
</comment>
<dbReference type="InterPro" id="IPR008183">
    <property type="entry name" value="Aldose_1/G6P_1-epimerase"/>
</dbReference>
<dbReference type="Gene3D" id="2.70.98.10">
    <property type="match status" value="1"/>
</dbReference>
<dbReference type="PATRIC" id="fig|695563.3.peg.1111"/>
<organism evidence="1 2">
    <name type="scientific">Lactobacillus amylovorus subsp. animalium DSM 16698</name>
    <dbReference type="NCBI Taxonomy" id="695563"/>
    <lineage>
        <taxon>Bacteria</taxon>
        <taxon>Bacillati</taxon>
        <taxon>Bacillota</taxon>
        <taxon>Bacilli</taxon>
        <taxon>Lactobacillales</taxon>
        <taxon>Lactobacillaceae</taxon>
        <taxon>Lactobacillus</taxon>
        <taxon>Lactobacillus amylovorus subsp. animalium</taxon>
    </lineage>
</organism>
<dbReference type="EMBL" id="JQBQ01000034">
    <property type="protein sequence ID" value="KRN89274.1"/>
    <property type="molecule type" value="Genomic_DNA"/>
</dbReference>
<dbReference type="GO" id="GO:0030246">
    <property type="term" value="F:carbohydrate binding"/>
    <property type="evidence" value="ECO:0007669"/>
    <property type="project" value="InterPro"/>
</dbReference>
<name>A0A0R2KRT2_LACAM</name>
<sequence length="186" mass="20966">MQTIDDSLFQVSVDENGAKVAHLISVTDNYDYLGEEGTKEGTAIAFPVINHDNDWASKMPWTVVDKGDTRVSLTLIDTPKSYKKFPYHFEVMTTYALEGNQVEITFFLKNSSHKEMPFSLGFVLPNNWPTEEGINKISLNNGKHEIDVASTDFKLNVEEDHVTAFIDEIKLEAESSKTFALNLTLK</sequence>
<dbReference type="GeneID" id="66522982"/>
<accession>A0A0R2KRT2</accession>